<dbReference type="InterPro" id="IPR005750">
    <property type="entry name" value="UDP_GlcNAc_COvinyl_MurA"/>
</dbReference>
<dbReference type="NCBIfam" id="NF006873">
    <property type="entry name" value="PRK09369.1"/>
    <property type="match status" value="1"/>
</dbReference>
<dbReference type="Proteomes" id="UP001525961">
    <property type="component" value="Unassembled WGS sequence"/>
</dbReference>
<dbReference type="InterPro" id="IPR001986">
    <property type="entry name" value="Enolpyruvate_Tfrase_dom"/>
</dbReference>
<feature type="region of interest" description="Disordered" evidence="13">
    <location>
        <begin position="441"/>
        <end position="463"/>
    </location>
</feature>
<dbReference type="GO" id="GO:0008760">
    <property type="term" value="F:UDP-N-acetylglucosamine 1-carboxyvinyltransferase activity"/>
    <property type="evidence" value="ECO:0007669"/>
    <property type="project" value="UniProtKB-EC"/>
</dbReference>
<dbReference type="InterPro" id="IPR036968">
    <property type="entry name" value="Enolpyruvate_Tfrase_sf"/>
</dbReference>
<keyword evidence="9 12" id="KW-0961">Cell wall biogenesis/degradation</keyword>
<evidence type="ECO:0000256" key="11">
    <source>
        <dbReference type="ARBA" id="ARBA00047527"/>
    </source>
</evidence>
<keyword evidence="6 12" id="KW-0133">Cell shape</keyword>
<comment type="subcellular location">
    <subcellularLocation>
        <location evidence="1 12">Cytoplasm</location>
    </subcellularLocation>
</comment>
<sequence>MEDRPITASLGSLNITNAHESDPSVLHIWGGHPLQGQVKISGAKNAALVIMAGSLLCPEPCRLRNVPSLVDAIRMGQVLSALGVDLQWNGDVLDINARDITTSEAPYELVSQLRASFFAIGPILARLGEAHVPLPGGCAIGARPVDIHVRGLQALGANVYIEHGMVHASVPGRDRRLKGAKFYLDYPSVGATETLMMAATLADGETILDNVAQEPEVIDLANFCNALGAKIRGAGTKTIVIEGVPRLHTADYPIIPDRIEAGTFLVAGAISRSDISLYPVISDHLTPVISKLRQTGAQIIAEGPDRLRVIGPDIIQATDIETLPYPGFPTDMQAQFMALLTVSNGDSLISETVFENRLRHVAELNRMGADIRVKGHTAIVRGVPHLTGAPVMATDLRASAALAIAALAAQGKTTIQGLQHLDRGYENLDLKLQQLGVRIKREPAPPESEGNSSPIQSSQSALK</sequence>
<evidence type="ECO:0000313" key="15">
    <source>
        <dbReference type="EMBL" id="MCT7977425.1"/>
    </source>
</evidence>
<accession>A0ABT2N417</accession>
<evidence type="ECO:0000259" key="14">
    <source>
        <dbReference type="Pfam" id="PF00275"/>
    </source>
</evidence>
<evidence type="ECO:0000256" key="2">
    <source>
        <dbReference type="ARBA" id="ARBA00004752"/>
    </source>
</evidence>
<evidence type="ECO:0000256" key="8">
    <source>
        <dbReference type="ARBA" id="ARBA00023306"/>
    </source>
</evidence>
<evidence type="ECO:0000256" key="4">
    <source>
        <dbReference type="ARBA" id="ARBA00022618"/>
    </source>
</evidence>
<comment type="catalytic activity">
    <reaction evidence="11 12">
        <text>phosphoenolpyruvate + UDP-N-acetyl-alpha-D-glucosamine = UDP-N-acetyl-3-O-(1-carboxyvinyl)-alpha-D-glucosamine + phosphate</text>
        <dbReference type="Rhea" id="RHEA:18681"/>
        <dbReference type="ChEBI" id="CHEBI:43474"/>
        <dbReference type="ChEBI" id="CHEBI:57705"/>
        <dbReference type="ChEBI" id="CHEBI:58702"/>
        <dbReference type="ChEBI" id="CHEBI:68483"/>
        <dbReference type="EC" id="2.5.1.7"/>
    </reaction>
</comment>
<feature type="domain" description="Enolpyruvate transferase" evidence="14">
    <location>
        <begin position="30"/>
        <end position="428"/>
    </location>
</feature>
<feature type="binding site" evidence="12">
    <location>
        <position position="114"/>
    </location>
    <ligand>
        <name>UDP-N-acetyl-alpha-D-glucosamine</name>
        <dbReference type="ChEBI" id="CHEBI:57705"/>
    </ligand>
</feature>
<feature type="binding site" evidence="12">
    <location>
        <begin position="44"/>
        <end position="45"/>
    </location>
    <ligand>
        <name>phosphoenolpyruvate</name>
        <dbReference type="ChEBI" id="CHEBI:58702"/>
    </ligand>
</feature>
<dbReference type="Gene3D" id="3.65.10.10">
    <property type="entry name" value="Enolpyruvate transferase domain"/>
    <property type="match status" value="2"/>
</dbReference>
<evidence type="ECO:0000313" key="16">
    <source>
        <dbReference type="Proteomes" id="UP001525961"/>
    </source>
</evidence>
<gene>
    <name evidence="12 15" type="primary">murA</name>
    <name evidence="15" type="ORF">NG792_06885</name>
</gene>
<dbReference type="EC" id="2.5.1.7" evidence="12"/>
<dbReference type="EMBL" id="JAMXFA010000007">
    <property type="protein sequence ID" value="MCT7977425.1"/>
    <property type="molecule type" value="Genomic_DNA"/>
</dbReference>
<keyword evidence="16" id="KW-1185">Reference proteome</keyword>
<evidence type="ECO:0000256" key="7">
    <source>
        <dbReference type="ARBA" id="ARBA00022984"/>
    </source>
</evidence>
<evidence type="ECO:0000256" key="6">
    <source>
        <dbReference type="ARBA" id="ARBA00022960"/>
    </source>
</evidence>
<keyword evidence="3 12" id="KW-0963">Cytoplasm</keyword>
<dbReference type="InterPro" id="IPR013792">
    <property type="entry name" value="RNA3'P_cycl/enolpyr_Trfase_a/b"/>
</dbReference>
<evidence type="ECO:0000256" key="13">
    <source>
        <dbReference type="SAM" id="MobiDB-lite"/>
    </source>
</evidence>
<comment type="caution">
    <text evidence="12">Lacks conserved residue(s) required for the propagation of feature annotation.</text>
</comment>
<evidence type="ECO:0000256" key="5">
    <source>
        <dbReference type="ARBA" id="ARBA00022679"/>
    </source>
</evidence>
<dbReference type="RefSeq" id="WP_261196617.1">
    <property type="nucleotide sequence ID" value="NZ_JAMXFA010000007.1"/>
</dbReference>
<keyword evidence="7 12" id="KW-0573">Peptidoglycan synthesis</keyword>
<dbReference type="NCBIfam" id="TIGR01072">
    <property type="entry name" value="murA"/>
    <property type="match status" value="1"/>
</dbReference>
<feature type="active site" description="Proton donor" evidence="12">
    <location>
        <position position="138"/>
    </location>
</feature>
<evidence type="ECO:0000256" key="3">
    <source>
        <dbReference type="ARBA" id="ARBA00022490"/>
    </source>
</evidence>
<keyword evidence="12" id="KW-0670">Pyruvate</keyword>
<evidence type="ECO:0000256" key="12">
    <source>
        <dbReference type="HAMAP-Rule" id="MF_00111"/>
    </source>
</evidence>
<evidence type="ECO:0000256" key="10">
    <source>
        <dbReference type="ARBA" id="ARBA00038367"/>
    </source>
</evidence>
<dbReference type="SUPFAM" id="SSF55205">
    <property type="entry name" value="EPT/RTPC-like"/>
    <property type="match status" value="1"/>
</dbReference>
<dbReference type="HAMAP" id="MF_00111">
    <property type="entry name" value="MurA"/>
    <property type="match status" value="1"/>
</dbReference>
<dbReference type="InterPro" id="IPR050068">
    <property type="entry name" value="MurA_subfamily"/>
</dbReference>
<name>A0ABT2N417_9CYAN</name>
<feature type="compositionally biased region" description="Polar residues" evidence="13">
    <location>
        <begin position="449"/>
        <end position="463"/>
    </location>
</feature>
<comment type="similarity">
    <text evidence="10 12">Belongs to the EPSP synthase family. MurA subfamily.</text>
</comment>
<dbReference type="PANTHER" id="PTHR43783:SF1">
    <property type="entry name" value="UDP-N-ACETYLGLUCOSAMINE 1-CARBOXYVINYLTRANSFERASE"/>
    <property type="match status" value="1"/>
</dbReference>
<reference evidence="15 16" key="1">
    <citation type="journal article" date="2022" name="Front. Microbiol.">
        <title>High genomic differentiation and limited gene flow indicate recent cryptic speciation within the genus Laspinema (cyanobacteria).</title>
        <authorList>
            <person name="Stanojkovic A."/>
            <person name="Skoupy S."/>
            <person name="Skaloud P."/>
            <person name="Dvorak P."/>
        </authorList>
    </citation>
    <scope>NUCLEOTIDE SEQUENCE [LARGE SCALE GENOMIC DNA]</scope>
    <source>
        <strain evidence="15 16">D3b</strain>
    </source>
</reference>
<comment type="pathway">
    <text evidence="2 12">Cell wall biogenesis; peptidoglycan biosynthesis.</text>
</comment>
<evidence type="ECO:0000256" key="1">
    <source>
        <dbReference type="ARBA" id="ARBA00004496"/>
    </source>
</evidence>
<comment type="caution">
    <text evidence="15">The sequence shown here is derived from an EMBL/GenBank/DDBJ whole genome shotgun (WGS) entry which is preliminary data.</text>
</comment>
<keyword evidence="5 12" id="KW-0808">Transferase</keyword>
<feature type="binding site" evidence="12">
    <location>
        <position position="331"/>
    </location>
    <ligand>
        <name>UDP-N-acetyl-alpha-D-glucosamine</name>
        <dbReference type="ChEBI" id="CHEBI:57705"/>
    </ligand>
</feature>
<feature type="binding site" evidence="12">
    <location>
        <position position="353"/>
    </location>
    <ligand>
        <name>UDP-N-acetyl-alpha-D-glucosamine</name>
        <dbReference type="ChEBI" id="CHEBI:57705"/>
    </ligand>
</feature>
<dbReference type="PANTHER" id="PTHR43783">
    <property type="entry name" value="UDP-N-ACETYLGLUCOSAMINE 1-CARBOXYVINYLTRANSFERASE"/>
    <property type="match status" value="1"/>
</dbReference>
<dbReference type="Pfam" id="PF00275">
    <property type="entry name" value="EPSP_synthase"/>
    <property type="match status" value="1"/>
</dbReference>
<proteinExistence type="inferred from homology"/>
<evidence type="ECO:0000256" key="9">
    <source>
        <dbReference type="ARBA" id="ARBA00023316"/>
    </source>
</evidence>
<keyword evidence="4 12" id="KW-0132">Cell division</keyword>
<dbReference type="CDD" id="cd01555">
    <property type="entry name" value="UdpNAET"/>
    <property type="match status" value="1"/>
</dbReference>
<feature type="modified residue" description="2-(S-cysteinyl)pyruvic acid O-phosphothioketal" evidence="12">
    <location>
        <position position="138"/>
    </location>
</feature>
<comment type="function">
    <text evidence="12">Cell wall formation. Adds enolpyruvyl to UDP-N-acetylglucosamine.</text>
</comment>
<keyword evidence="8 12" id="KW-0131">Cell cycle</keyword>
<organism evidence="15 16">
    <name type="scientific">Laspinema olomoucense D3b</name>
    <dbReference type="NCBI Taxonomy" id="2953688"/>
    <lineage>
        <taxon>Bacteria</taxon>
        <taxon>Bacillati</taxon>
        <taxon>Cyanobacteriota</taxon>
        <taxon>Cyanophyceae</taxon>
        <taxon>Oscillatoriophycideae</taxon>
        <taxon>Oscillatoriales</taxon>
        <taxon>Laspinemataceae</taxon>
        <taxon>Laspinema</taxon>
        <taxon>Laspinema olomoucense</taxon>
    </lineage>
</organism>
<protein>
    <recommendedName>
        <fullName evidence="12">UDP-N-acetylglucosamine 1-carboxyvinyltransferase</fullName>
        <ecNumber evidence="12">2.5.1.7</ecNumber>
    </recommendedName>
    <alternativeName>
        <fullName evidence="12">Enoylpyruvate transferase</fullName>
    </alternativeName>
    <alternativeName>
        <fullName evidence="12">UDP-N-acetylglucosamine enolpyruvyl transferase</fullName>
        <shortName evidence="12">EPT</shortName>
    </alternativeName>
</protein>